<sequence length="143" mass="16899">MWQPKMLFFLTVVYCINIASTRMTEKQFEAAVKLVRNMCIGKTKVNPGEIDKMHNGNWDVDNNAQCYMWCSFNSYKLMRKDNHLDKKSVETQLALLPENLHDYVVNCVEKCENAPQNYEDKCVAAYEYAKCMYFYDPEKYFLP</sequence>
<gene>
    <name evidence="2" type="ORF">ABEB36_012239</name>
</gene>
<feature type="signal peptide" evidence="1">
    <location>
        <begin position="1"/>
        <end position="21"/>
    </location>
</feature>
<dbReference type="EMBL" id="JBDJPC010000009">
    <property type="protein sequence ID" value="KAL1491680.1"/>
    <property type="molecule type" value="Genomic_DNA"/>
</dbReference>
<name>A0ABD1EB72_HYPHA</name>
<dbReference type="Gene3D" id="1.10.238.20">
    <property type="entry name" value="Pheromone/general odorant binding protein domain"/>
    <property type="match status" value="1"/>
</dbReference>
<organism evidence="2 3">
    <name type="scientific">Hypothenemus hampei</name>
    <name type="common">Coffee berry borer</name>
    <dbReference type="NCBI Taxonomy" id="57062"/>
    <lineage>
        <taxon>Eukaryota</taxon>
        <taxon>Metazoa</taxon>
        <taxon>Ecdysozoa</taxon>
        <taxon>Arthropoda</taxon>
        <taxon>Hexapoda</taxon>
        <taxon>Insecta</taxon>
        <taxon>Pterygota</taxon>
        <taxon>Neoptera</taxon>
        <taxon>Endopterygota</taxon>
        <taxon>Coleoptera</taxon>
        <taxon>Polyphaga</taxon>
        <taxon>Cucujiformia</taxon>
        <taxon>Curculionidae</taxon>
        <taxon>Scolytinae</taxon>
        <taxon>Hypothenemus</taxon>
    </lineage>
</organism>
<dbReference type="SMART" id="SM00708">
    <property type="entry name" value="PhBP"/>
    <property type="match status" value="1"/>
</dbReference>
<feature type="chain" id="PRO_5044810507" evidence="1">
    <location>
        <begin position="22"/>
        <end position="143"/>
    </location>
</feature>
<dbReference type="CDD" id="cd23992">
    <property type="entry name" value="PBP_GOBP"/>
    <property type="match status" value="1"/>
</dbReference>
<reference evidence="2 3" key="1">
    <citation type="submission" date="2024-05" db="EMBL/GenBank/DDBJ databases">
        <title>Genetic variation in Jamaican populations of the coffee berry borer (Hypothenemus hampei).</title>
        <authorList>
            <person name="Errbii M."/>
            <person name="Myrie A."/>
        </authorList>
    </citation>
    <scope>NUCLEOTIDE SEQUENCE [LARGE SCALE GENOMIC DNA]</scope>
    <source>
        <strain evidence="2">JA-Hopewell-2020-01-JO</strain>
        <tissue evidence="2">Whole body</tissue>
    </source>
</reference>
<comment type="caution">
    <text evidence="2">The sequence shown here is derived from an EMBL/GenBank/DDBJ whole genome shotgun (WGS) entry which is preliminary data.</text>
</comment>
<dbReference type="InterPro" id="IPR036728">
    <property type="entry name" value="PBP_GOBP_sf"/>
</dbReference>
<protein>
    <submittedName>
        <fullName evidence="2">Uncharacterized protein</fullName>
    </submittedName>
</protein>
<keyword evidence="1" id="KW-0732">Signal</keyword>
<dbReference type="SUPFAM" id="SSF47565">
    <property type="entry name" value="Insect pheromone/odorant-binding proteins"/>
    <property type="match status" value="1"/>
</dbReference>
<dbReference type="PANTHER" id="PTHR21364:SF2">
    <property type="entry name" value="GENERAL ODORANT-BINDING PROTEIN 19A"/>
    <property type="match status" value="1"/>
</dbReference>
<evidence type="ECO:0000313" key="3">
    <source>
        <dbReference type="Proteomes" id="UP001566132"/>
    </source>
</evidence>
<evidence type="ECO:0000256" key="1">
    <source>
        <dbReference type="SAM" id="SignalP"/>
    </source>
</evidence>
<proteinExistence type="predicted"/>
<dbReference type="Pfam" id="PF01395">
    <property type="entry name" value="PBP_GOBP"/>
    <property type="match status" value="1"/>
</dbReference>
<dbReference type="InterPro" id="IPR006170">
    <property type="entry name" value="PBP/GOBP"/>
</dbReference>
<accession>A0ABD1EB72</accession>
<evidence type="ECO:0000313" key="2">
    <source>
        <dbReference type="EMBL" id="KAL1491680.1"/>
    </source>
</evidence>
<dbReference type="PANTHER" id="PTHR21364">
    <property type="entry name" value="GENERAL ODORANT-BINDING PROTEIN 19A"/>
    <property type="match status" value="1"/>
</dbReference>
<dbReference type="AlphaFoldDB" id="A0ABD1EB72"/>
<dbReference type="Proteomes" id="UP001566132">
    <property type="component" value="Unassembled WGS sequence"/>
</dbReference>
<keyword evidence="3" id="KW-1185">Reference proteome</keyword>